<evidence type="ECO:0000256" key="3">
    <source>
        <dbReference type="SAM" id="Phobius"/>
    </source>
</evidence>
<dbReference type="Gene3D" id="3.40.630.190">
    <property type="entry name" value="LCP protein"/>
    <property type="match status" value="1"/>
</dbReference>
<evidence type="ECO:0000256" key="2">
    <source>
        <dbReference type="SAM" id="MobiDB-lite"/>
    </source>
</evidence>
<feature type="transmembrane region" description="Helical" evidence="3">
    <location>
        <begin position="53"/>
        <end position="80"/>
    </location>
</feature>
<keyword evidence="3" id="KW-0472">Membrane</keyword>
<dbReference type="NCBIfam" id="TIGR00350">
    <property type="entry name" value="lytR_cpsA_psr"/>
    <property type="match status" value="1"/>
</dbReference>
<comment type="caution">
    <text evidence="5">The sequence shown here is derived from an EMBL/GenBank/DDBJ whole genome shotgun (WGS) entry which is preliminary data.</text>
</comment>
<feature type="region of interest" description="Disordered" evidence="2">
    <location>
        <begin position="1"/>
        <end position="43"/>
    </location>
</feature>
<proteinExistence type="inferred from homology"/>
<dbReference type="AlphaFoldDB" id="A0A9D2U1M6"/>
<dbReference type="PANTHER" id="PTHR33392:SF6">
    <property type="entry name" value="POLYISOPRENYL-TEICHOIC ACID--PEPTIDOGLYCAN TEICHOIC ACID TRANSFERASE TAGU"/>
    <property type="match status" value="1"/>
</dbReference>
<organism evidence="5 6">
    <name type="scientific">Candidatus Mediterraneibacter tabaqchaliae</name>
    <dbReference type="NCBI Taxonomy" id="2838689"/>
    <lineage>
        <taxon>Bacteria</taxon>
        <taxon>Bacillati</taxon>
        <taxon>Bacillota</taxon>
        <taxon>Clostridia</taxon>
        <taxon>Lachnospirales</taxon>
        <taxon>Lachnospiraceae</taxon>
        <taxon>Mediterraneibacter</taxon>
    </lineage>
</organism>
<gene>
    <name evidence="5" type="ORF">H9911_02905</name>
</gene>
<dbReference type="PANTHER" id="PTHR33392">
    <property type="entry name" value="POLYISOPRENYL-TEICHOIC ACID--PEPTIDOGLYCAN TEICHOIC ACID TRANSFERASE TAGU"/>
    <property type="match status" value="1"/>
</dbReference>
<dbReference type="InterPro" id="IPR004474">
    <property type="entry name" value="LytR_CpsA_psr"/>
</dbReference>
<feature type="compositionally biased region" description="Basic and acidic residues" evidence="2">
    <location>
        <begin position="1"/>
        <end position="32"/>
    </location>
</feature>
<comment type="similarity">
    <text evidence="1">Belongs to the LytR/CpsA/Psr (LCP) family.</text>
</comment>
<evidence type="ECO:0000313" key="6">
    <source>
        <dbReference type="Proteomes" id="UP000823897"/>
    </source>
</evidence>
<dbReference type="Proteomes" id="UP000823897">
    <property type="component" value="Unassembled WGS sequence"/>
</dbReference>
<reference evidence="5" key="2">
    <citation type="submission" date="2021-04" db="EMBL/GenBank/DDBJ databases">
        <authorList>
            <person name="Gilroy R."/>
        </authorList>
    </citation>
    <scope>NUCLEOTIDE SEQUENCE</scope>
    <source>
        <strain evidence="5">ChiGjej3B3-11674</strain>
    </source>
</reference>
<dbReference type="Pfam" id="PF03816">
    <property type="entry name" value="LytR_cpsA_psr"/>
    <property type="match status" value="1"/>
</dbReference>
<feature type="domain" description="Cell envelope-related transcriptional attenuator" evidence="4">
    <location>
        <begin position="130"/>
        <end position="274"/>
    </location>
</feature>
<keyword evidence="3" id="KW-0812">Transmembrane</keyword>
<protein>
    <submittedName>
        <fullName evidence="5">LCP family protein</fullName>
    </submittedName>
</protein>
<evidence type="ECO:0000259" key="4">
    <source>
        <dbReference type="Pfam" id="PF03816"/>
    </source>
</evidence>
<feature type="compositionally biased region" description="Basic residues" evidence="2">
    <location>
        <begin position="33"/>
        <end position="43"/>
    </location>
</feature>
<keyword evidence="3" id="KW-1133">Transmembrane helix</keyword>
<dbReference type="InterPro" id="IPR050922">
    <property type="entry name" value="LytR/CpsA/Psr_CW_biosynth"/>
</dbReference>
<evidence type="ECO:0000256" key="1">
    <source>
        <dbReference type="ARBA" id="ARBA00006068"/>
    </source>
</evidence>
<evidence type="ECO:0000313" key="5">
    <source>
        <dbReference type="EMBL" id="HJD33477.1"/>
    </source>
</evidence>
<reference evidence="5" key="1">
    <citation type="journal article" date="2021" name="PeerJ">
        <title>Extensive microbial diversity within the chicken gut microbiome revealed by metagenomics and culture.</title>
        <authorList>
            <person name="Gilroy R."/>
            <person name="Ravi A."/>
            <person name="Getino M."/>
            <person name="Pursley I."/>
            <person name="Horton D.L."/>
            <person name="Alikhan N.F."/>
            <person name="Baker D."/>
            <person name="Gharbi K."/>
            <person name="Hall N."/>
            <person name="Watson M."/>
            <person name="Adriaenssens E.M."/>
            <person name="Foster-Nyarko E."/>
            <person name="Jarju S."/>
            <person name="Secka A."/>
            <person name="Antonio M."/>
            <person name="Oren A."/>
            <person name="Chaudhuri R.R."/>
            <person name="La Ragione R."/>
            <person name="Hildebrand F."/>
            <person name="Pallen M.J."/>
        </authorList>
    </citation>
    <scope>NUCLEOTIDE SEQUENCE</scope>
    <source>
        <strain evidence="5">ChiGjej3B3-11674</strain>
    </source>
</reference>
<accession>A0A9D2U1M6</accession>
<sequence>MDEMKKTENCGEAEEGKKKEENGSAGQTEKEKKGKRKRKKKKSLWKLMKKHKAASFIICLLLVCLLVVGGTVGSILWGLYGDSVGIVDPEDVDPTAKDVQIAREDQKDEDVVNVLLVGSDTRDPNAELGRSDTMMLVSLNKAKNKASVISFLRDTLIEIDGYGQSKLGHTFAYGGVGLTINTINKQFDLDVQDYIVINFENLVGIIDQLGGIKVNLTEEEAAYYREHGMPDIQSGYVTLTGSQALAHARNRSLDNDFGRTRRQRAVLYGIYNKVMEMKDPAVVLSLINYCMTQVSTNMSVTELYSIATDVLGMDHLTTQQAAVPKEGTYTFGTYEDMSVVEIDLEANKEYIKGLLY</sequence>
<name>A0A9D2U1M6_9FIRM</name>
<dbReference type="EMBL" id="DWUV01000057">
    <property type="protein sequence ID" value="HJD33477.1"/>
    <property type="molecule type" value="Genomic_DNA"/>
</dbReference>